<protein>
    <submittedName>
        <fullName evidence="5">Otoferlin isoform X2</fullName>
    </submittedName>
</protein>
<evidence type="ECO:0000256" key="1">
    <source>
        <dbReference type="SAM" id="MobiDB-lite"/>
    </source>
</evidence>
<feature type="domain" description="Ferlin C-terminal" evidence="3">
    <location>
        <begin position="65"/>
        <end position="124"/>
    </location>
</feature>
<dbReference type="InterPro" id="IPR032362">
    <property type="entry name" value="Ferlin_C"/>
</dbReference>
<evidence type="ECO:0000313" key="6">
    <source>
        <dbReference type="Proteomes" id="UP001279410"/>
    </source>
</evidence>
<sequence>MGRGRHGGRTRSLPQVSKKVAVREVRLHYFSSLIHSDLPVQLATVHLSSEERGRNHPEYPPPNPPPQNRPNASMSWLLSPVRTMCILAWRHYKVHCVVLLAAVLGILFLALLFFSLPSELSHKLFNTAG</sequence>
<evidence type="ECO:0000259" key="3">
    <source>
        <dbReference type="Pfam" id="PF16165"/>
    </source>
</evidence>
<feature type="compositionally biased region" description="Basic and acidic residues" evidence="1">
    <location>
        <begin position="48"/>
        <end position="57"/>
    </location>
</feature>
<evidence type="ECO:0000313" key="5">
    <source>
        <dbReference type="EMBL" id="GLD71199.1"/>
    </source>
</evidence>
<reference evidence="5" key="1">
    <citation type="submission" date="2022-08" db="EMBL/GenBank/DDBJ databases">
        <title>Genome sequencing of akame (Lates japonicus).</title>
        <authorList>
            <person name="Hashiguchi Y."/>
            <person name="Takahashi H."/>
        </authorList>
    </citation>
    <scope>NUCLEOTIDE SEQUENCE</scope>
    <source>
        <strain evidence="5">Kochi</strain>
    </source>
</reference>
<name>A0AAD3NFV5_LATJO</name>
<keyword evidence="2" id="KW-0472">Membrane</keyword>
<accession>A0AAD3NFV5</accession>
<dbReference type="AlphaFoldDB" id="A0AAD3NFV5"/>
<feature type="region of interest" description="Disordered" evidence="1">
    <location>
        <begin position="47"/>
        <end position="71"/>
    </location>
</feature>
<evidence type="ECO:0000256" key="2">
    <source>
        <dbReference type="SAM" id="Phobius"/>
    </source>
</evidence>
<feature type="compositionally biased region" description="Pro residues" evidence="1">
    <location>
        <begin position="58"/>
        <end position="68"/>
    </location>
</feature>
<proteinExistence type="predicted"/>
<dbReference type="EMBL" id="BRZM01000541">
    <property type="protein sequence ID" value="GLD71199.1"/>
    <property type="molecule type" value="Genomic_DNA"/>
</dbReference>
<comment type="caution">
    <text evidence="5">The sequence shown here is derived from an EMBL/GenBank/DDBJ whole genome shotgun (WGS) entry which is preliminary data.</text>
</comment>
<keyword evidence="2" id="KW-1133">Transmembrane helix</keyword>
<dbReference type="EMBL" id="BRZM01000540">
    <property type="protein sequence ID" value="GLD71195.1"/>
    <property type="molecule type" value="Genomic_DNA"/>
</dbReference>
<evidence type="ECO:0000313" key="4">
    <source>
        <dbReference type="EMBL" id="GLD71195.1"/>
    </source>
</evidence>
<gene>
    <name evidence="4" type="ORF">AKAME5_002251600</name>
    <name evidence="5" type="ORF">AKAME5_002252000</name>
</gene>
<keyword evidence="6" id="KW-1185">Reference proteome</keyword>
<dbReference type="Pfam" id="PF16165">
    <property type="entry name" value="Ferlin_C"/>
    <property type="match status" value="1"/>
</dbReference>
<feature type="transmembrane region" description="Helical" evidence="2">
    <location>
        <begin position="94"/>
        <end position="116"/>
    </location>
</feature>
<organism evidence="5 6">
    <name type="scientific">Lates japonicus</name>
    <name type="common">Japanese lates</name>
    <dbReference type="NCBI Taxonomy" id="270547"/>
    <lineage>
        <taxon>Eukaryota</taxon>
        <taxon>Metazoa</taxon>
        <taxon>Chordata</taxon>
        <taxon>Craniata</taxon>
        <taxon>Vertebrata</taxon>
        <taxon>Euteleostomi</taxon>
        <taxon>Actinopterygii</taxon>
        <taxon>Neopterygii</taxon>
        <taxon>Teleostei</taxon>
        <taxon>Neoteleostei</taxon>
        <taxon>Acanthomorphata</taxon>
        <taxon>Carangaria</taxon>
        <taxon>Carangaria incertae sedis</taxon>
        <taxon>Centropomidae</taxon>
        <taxon>Lates</taxon>
    </lineage>
</organism>
<dbReference type="Proteomes" id="UP001279410">
    <property type="component" value="Unassembled WGS sequence"/>
</dbReference>
<keyword evidence="2" id="KW-0812">Transmembrane</keyword>